<dbReference type="Proteomes" id="UP000516230">
    <property type="component" value="Chromosome"/>
</dbReference>
<keyword evidence="10 13" id="KW-1133">Transmembrane helix</keyword>
<comment type="subcellular location">
    <subcellularLocation>
        <location evidence="2">Membrane</location>
    </subcellularLocation>
</comment>
<evidence type="ECO:0000256" key="2">
    <source>
        <dbReference type="ARBA" id="ARBA00004370"/>
    </source>
</evidence>
<feature type="transmembrane region" description="Helical" evidence="13">
    <location>
        <begin position="47"/>
        <end position="69"/>
    </location>
</feature>
<keyword evidence="4" id="KW-0597">Phosphoprotein</keyword>
<sequence length="1162" mass="119631">MQKKRPRGKGRPTENAGGTPAPATAAPLPPKDDTTPKGHPVRVRTRLVAGVALAGLAVVGAGVPGVLAVSADLTSSQELVTLAALDRQAVTLAHSLSDERDEVVAWIAAGGENQQGDKEERRTLTDGLSARVDRQIDEIREETTGDHAELGRSLATVPSLRRTALEGKSTPVEVHRTYTDVIDRLHALASELSDRTPPRAADGTRAPSDLGHAVEQASAVRGLLLAALSVPQPDPVIGYDPVTGLPEETPGEDTGENARTRDALTAAAQQARVRELGALADFDQSAAKDARDKLAATVTGSEVKAAEAFLARLTDQPRLTGGERATDRAELEAALTARIEQMRGAETALAADRLAAFEQLRDDDVTALEIRIALLGGLLVITIGVLAAVSRTLTRPLAVLRLGAARLADAQGAGDPVRFTGRNDEFAQVVRSLNALHGQLRDLAGRVERLDGDRGDLIGSREAAVAELAAARAELGERTAGMTAELERLRHTVHHTFVNLSLRTLGLVERQLGVIEKLEEREQDPERLSTLFKLDHMATVMRRHSENLLVLAGAEHGQGHIGPVPLVDVLRAAVSEIERYDRVVIQSLPPHAQIAGFAADDLSHLVAELLENATAFSPPDAQVEMSGWLLENGEIMLSVQDTGIGMTPARLGEVNARLAEPSAYETPGARDAEGLGLRVAGLLAARHGVRVQLREHKQGGITAVVVVPAALLPEGLPATAAQPVGVPGQAPAVQLPGSVAEANSNALPPSARRGPAPRPDAAEAATPARTPAEQAAPAGTPAAGAAPEGTGGPGAVPFQDAEPGAAEPGAADAGRQDAVRADAVRADEGRQDAGLPEPGLQDSGHGEPGGPGGPGEPGGIGAGGLPHAGLPASGADTGAPAPAPDFDDPFVAAAERAVRAAEAEEAHERSADGESVTDGIDQETFTMRLPRQPAPAAEDAVAPHTGDGVPHGRANPAESAVPGPAEGSVPPPASGADTVRTPAVAPAPDGTGAGAPVAGHEPGDHAPAPDGPGSPAWDRVTDKGLPKRTPRNVAPAAAPAGRTGAVDADALRRRLGGFQQGAKDGRRDAEAEISQATQNTQAAQAIQNTQAGQNTPSTQNPRSAPEAGTTTAPHPGRPDGTAHRGDTQHEDTRHHHTRHPDATDTAGAAEPGAGDTVEEARS</sequence>
<feature type="compositionally biased region" description="Low complexity" evidence="12">
    <location>
        <begin position="13"/>
        <end position="26"/>
    </location>
</feature>
<feature type="domain" description="Histidine kinase" evidence="14">
    <location>
        <begin position="602"/>
        <end position="711"/>
    </location>
</feature>
<feature type="compositionally biased region" description="Basic residues" evidence="12">
    <location>
        <begin position="1"/>
        <end position="10"/>
    </location>
</feature>
<comment type="catalytic activity">
    <reaction evidence="1">
        <text>ATP + protein L-histidine = ADP + protein N-phospho-L-histidine.</text>
        <dbReference type="EC" id="2.7.13.3"/>
    </reaction>
</comment>
<dbReference type="InterPro" id="IPR005467">
    <property type="entry name" value="His_kinase_dom"/>
</dbReference>
<feature type="compositionally biased region" description="Low complexity" evidence="12">
    <location>
        <begin position="800"/>
        <end position="813"/>
    </location>
</feature>
<accession>A0A7H0HXK9</accession>
<evidence type="ECO:0000259" key="15">
    <source>
        <dbReference type="PROSITE" id="PS50885"/>
    </source>
</evidence>
<dbReference type="PANTHER" id="PTHR44936:SF9">
    <property type="entry name" value="SENSOR PROTEIN CREC"/>
    <property type="match status" value="1"/>
</dbReference>
<evidence type="ECO:0000256" key="11">
    <source>
        <dbReference type="ARBA" id="ARBA00023012"/>
    </source>
</evidence>
<keyword evidence="6 13" id="KW-0812">Transmembrane</keyword>
<evidence type="ECO:0000256" key="6">
    <source>
        <dbReference type="ARBA" id="ARBA00022692"/>
    </source>
</evidence>
<dbReference type="PROSITE" id="PS50109">
    <property type="entry name" value="HIS_KIN"/>
    <property type="match status" value="1"/>
</dbReference>
<proteinExistence type="predicted"/>
<dbReference type="GO" id="GO:0016020">
    <property type="term" value="C:membrane"/>
    <property type="evidence" value="ECO:0007669"/>
    <property type="project" value="UniProtKB-SubCell"/>
</dbReference>
<dbReference type="RefSeq" id="WP_187742361.1">
    <property type="nucleotide sequence ID" value="NZ_CP060825.1"/>
</dbReference>
<feature type="region of interest" description="Disordered" evidence="12">
    <location>
        <begin position="741"/>
        <end position="919"/>
    </location>
</feature>
<evidence type="ECO:0000256" key="7">
    <source>
        <dbReference type="ARBA" id="ARBA00022741"/>
    </source>
</evidence>
<dbReference type="SMART" id="SM00387">
    <property type="entry name" value="HATPase_c"/>
    <property type="match status" value="1"/>
</dbReference>
<dbReference type="GO" id="GO:0005524">
    <property type="term" value="F:ATP binding"/>
    <property type="evidence" value="ECO:0007669"/>
    <property type="project" value="UniProtKB-KW"/>
</dbReference>
<keyword evidence="17" id="KW-1185">Reference proteome</keyword>
<feature type="compositionally biased region" description="Polar residues" evidence="12">
    <location>
        <begin position="1096"/>
        <end position="1112"/>
    </location>
</feature>
<dbReference type="InterPro" id="IPR036890">
    <property type="entry name" value="HATPase_C_sf"/>
</dbReference>
<dbReference type="Gene3D" id="3.30.565.10">
    <property type="entry name" value="Histidine kinase-like ATPase, C-terminal domain"/>
    <property type="match status" value="1"/>
</dbReference>
<feature type="compositionally biased region" description="Low complexity" evidence="12">
    <location>
        <begin position="981"/>
        <end position="1018"/>
    </location>
</feature>
<dbReference type="Pfam" id="PF08376">
    <property type="entry name" value="NIT"/>
    <property type="match status" value="1"/>
</dbReference>
<organism evidence="16 17">
    <name type="scientific">Streptomyces genisteinicus</name>
    <dbReference type="NCBI Taxonomy" id="2768068"/>
    <lineage>
        <taxon>Bacteria</taxon>
        <taxon>Bacillati</taxon>
        <taxon>Actinomycetota</taxon>
        <taxon>Actinomycetes</taxon>
        <taxon>Kitasatosporales</taxon>
        <taxon>Streptomycetaceae</taxon>
        <taxon>Streptomyces</taxon>
    </lineage>
</organism>
<evidence type="ECO:0000256" key="9">
    <source>
        <dbReference type="ARBA" id="ARBA00022840"/>
    </source>
</evidence>
<feature type="compositionally biased region" description="Low complexity" evidence="12">
    <location>
        <begin position="762"/>
        <end position="788"/>
    </location>
</feature>
<evidence type="ECO:0000256" key="5">
    <source>
        <dbReference type="ARBA" id="ARBA00022679"/>
    </source>
</evidence>
<dbReference type="SMART" id="SM00304">
    <property type="entry name" value="HAMP"/>
    <property type="match status" value="1"/>
</dbReference>
<evidence type="ECO:0000256" key="3">
    <source>
        <dbReference type="ARBA" id="ARBA00012438"/>
    </source>
</evidence>
<feature type="compositionally biased region" description="Low complexity" evidence="12">
    <location>
        <begin position="1075"/>
        <end position="1095"/>
    </location>
</feature>
<feature type="domain" description="HAMP" evidence="15">
    <location>
        <begin position="391"/>
        <end position="445"/>
    </location>
</feature>
<feature type="region of interest" description="Disordered" evidence="12">
    <location>
        <begin position="932"/>
        <end position="1162"/>
    </location>
</feature>
<dbReference type="InterPro" id="IPR050980">
    <property type="entry name" value="2C_sensor_his_kinase"/>
</dbReference>
<dbReference type="SUPFAM" id="SSF55874">
    <property type="entry name" value="ATPase domain of HSP90 chaperone/DNA topoisomerase II/histidine kinase"/>
    <property type="match status" value="1"/>
</dbReference>
<evidence type="ECO:0000256" key="8">
    <source>
        <dbReference type="ARBA" id="ARBA00022777"/>
    </source>
</evidence>
<reference evidence="16 17" key="1">
    <citation type="submission" date="2020-08" db="EMBL/GenBank/DDBJ databases">
        <title>A novel species.</title>
        <authorList>
            <person name="Gao J."/>
        </authorList>
    </citation>
    <scope>NUCLEOTIDE SEQUENCE [LARGE SCALE GENOMIC DNA]</scope>
    <source>
        <strain evidence="16 17">CRPJ-33</strain>
    </source>
</reference>
<feature type="compositionally biased region" description="Gly residues" evidence="12">
    <location>
        <begin position="846"/>
        <end position="866"/>
    </location>
</feature>
<dbReference type="AlphaFoldDB" id="A0A7H0HXK9"/>
<feature type="compositionally biased region" description="Low complexity" evidence="12">
    <location>
        <begin position="1031"/>
        <end position="1048"/>
    </location>
</feature>
<feature type="region of interest" description="Disordered" evidence="12">
    <location>
        <begin position="1"/>
        <end position="39"/>
    </location>
</feature>
<dbReference type="InterPro" id="IPR013587">
    <property type="entry name" value="Nitrate/nitrite_sensing"/>
</dbReference>
<dbReference type="GO" id="GO:0004673">
    <property type="term" value="F:protein histidine kinase activity"/>
    <property type="evidence" value="ECO:0007669"/>
    <property type="project" value="UniProtKB-EC"/>
</dbReference>
<feature type="compositionally biased region" description="Basic and acidic residues" evidence="12">
    <location>
        <begin position="814"/>
        <end position="831"/>
    </location>
</feature>
<keyword evidence="5" id="KW-0808">Transferase</keyword>
<evidence type="ECO:0000256" key="1">
    <source>
        <dbReference type="ARBA" id="ARBA00000085"/>
    </source>
</evidence>
<dbReference type="Gene3D" id="6.10.340.10">
    <property type="match status" value="1"/>
</dbReference>
<keyword evidence="9" id="KW-0067">ATP-binding</keyword>
<dbReference type="KEGG" id="sgj:IAG43_21670"/>
<dbReference type="EC" id="2.7.13.3" evidence="3"/>
<feature type="compositionally biased region" description="Basic and acidic residues" evidence="12">
    <location>
        <begin position="1116"/>
        <end position="1133"/>
    </location>
</feature>
<keyword evidence="8" id="KW-0418">Kinase</keyword>
<evidence type="ECO:0000256" key="4">
    <source>
        <dbReference type="ARBA" id="ARBA00022553"/>
    </source>
</evidence>
<keyword evidence="11" id="KW-0902">Two-component regulatory system</keyword>
<evidence type="ECO:0000313" key="16">
    <source>
        <dbReference type="EMBL" id="QNP65275.1"/>
    </source>
</evidence>
<dbReference type="InterPro" id="IPR003594">
    <property type="entry name" value="HATPase_dom"/>
</dbReference>
<name>A0A7H0HXK9_9ACTN</name>
<evidence type="ECO:0000256" key="12">
    <source>
        <dbReference type="SAM" id="MobiDB-lite"/>
    </source>
</evidence>
<dbReference type="PANTHER" id="PTHR44936">
    <property type="entry name" value="SENSOR PROTEIN CREC"/>
    <property type="match status" value="1"/>
</dbReference>
<evidence type="ECO:0000313" key="17">
    <source>
        <dbReference type="Proteomes" id="UP000516230"/>
    </source>
</evidence>
<evidence type="ECO:0000256" key="13">
    <source>
        <dbReference type="SAM" id="Phobius"/>
    </source>
</evidence>
<keyword evidence="7" id="KW-0547">Nucleotide-binding</keyword>
<feature type="compositionally biased region" description="Low complexity" evidence="12">
    <location>
        <begin position="867"/>
        <end position="880"/>
    </location>
</feature>
<dbReference type="GO" id="GO:0000160">
    <property type="term" value="P:phosphorelay signal transduction system"/>
    <property type="evidence" value="ECO:0007669"/>
    <property type="project" value="UniProtKB-KW"/>
</dbReference>
<keyword evidence="13" id="KW-0472">Membrane</keyword>
<dbReference type="Pfam" id="PF02518">
    <property type="entry name" value="HATPase_c"/>
    <property type="match status" value="1"/>
</dbReference>
<feature type="compositionally biased region" description="Basic and acidic residues" evidence="12">
    <location>
        <begin position="896"/>
        <end position="912"/>
    </location>
</feature>
<dbReference type="Pfam" id="PF00672">
    <property type="entry name" value="HAMP"/>
    <property type="match status" value="1"/>
</dbReference>
<protein>
    <recommendedName>
        <fullName evidence="3">histidine kinase</fullName>
        <ecNumber evidence="3">2.7.13.3</ecNumber>
    </recommendedName>
</protein>
<evidence type="ECO:0000259" key="14">
    <source>
        <dbReference type="PROSITE" id="PS50109"/>
    </source>
</evidence>
<dbReference type="PROSITE" id="PS50885">
    <property type="entry name" value="HAMP"/>
    <property type="match status" value="1"/>
</dbReference>
<dbReference type="EMBL" id="CP060825">
    <property type="protein sequence ID" value="QNP65275.1"/>
    <property type="molecule type" value="Genomic_DNA"/>
</dbReference>
<dbReference type="InterPro" id="IPR003660">
    <property type="entry name" value="HAMP_dom"/>
</dbReference>
<gene>
    <name evidence="16" type="ORF">IAG43_21670</name>
</gene>
<evidence type="ECO:0000256" key="10">
    <source>
        <dbReference type="ARBA" id="ARBA00022989"/>
    </source>
</evidence>